<gene>
    <name evidence="2" type="ORF">KTS37_05650</name>
</gene>
<evidence type="ECO:0000313" key="2">
    <source>
        <dbReference type="EMBL" id="MBV0901268.1"/>
    </source>
</evidence>
<evidence type="ECO:0000313" key="3">
    <source>
        <dbReference type="Proteomes" id="UP001166304"/>
    </source>
</evidence>
<sequence>MSAVRTVVLAAVVVLAGCSGFFGETTETATPSETASGGVPPAETETAAATATPSPTQTPQGTVPETDSPSGDQRLAPGITRDGIVNPVELMSAHQRELLAAGYEINQTVVSTYNGSVSNRLVVHTTAGPGGEIAYQNGTSYGYDFDGNESVTGNAVWLNTTSMVTRHVKAGTTTYRVQPRLYPPESLIWYSGLQRDIQFAADEYEVTSVDRRDGVRVVTLEASIDRVAGDDIDDTTSTLRIDENGVIRDAETEVNYGTGNVYHTYYAVEQVGSEPPERPAWLDAVPPSASLDVGMDVFGFDETSVELVHTYGDAAPAGSIVTVVSNGTLYEATLDDPFRGDTLYLWVDADGELRATADRPDSTAARELGPVVTVTVRAPDGGELFSTSLGR</sequence>
<dbReference type="AlphaFoldDB" id="A0AA41KI31"/>
<accession>A0AA41KI31</accession>
<evidence type="ECO:0000256" key="1">
    <source>
        <dbReference type="SAM" id="MobiDB-lite"/>
    </source>
</evidence>
<reference evidence="2" key="1">
    <citation type="submission" date="2021-06" db="EMBL/GenBank/DDBJ databases">
        <title>New haloarchaea isolates fom saline soil.</title>
        <authorList>
            <person name="Duran-Viseras A."/>
            <person name="Sanchez-Porro C.S."/>
            <person name="Ventosa A."/>
        </authorList>
    </citation>
    <scope>NUCLEOTIDE SEQUENCE</scope>
    <source>
        <strain evidence="2">JCM 18369</strain>
    </source>
</reference>
<dbReference type="PROSITE" id="PS51257">
    <property type="entry name" value="PROKAR_LIPOPROTEIN"/>
    <property type="match status" value="1"/>
</dbReference>
<dbReference type="Proteomes" id="UP001166304">
    <property type="component" value="Unassembled WGS sequence"/>
</dbReference>
<organism evidence="2 3">
    <name type="scientific">Haloarcula salina</name>
    <dbReference type="NCBI Taxonomy" id="1429914"/>
    <lineage>
        <taxon>Archaea</taxon>
        <taxon>Methanobacteriati</taxon>
        <taxon>Methanobacteriota</taxon>
        <taxon>Stenosarchaea group</taxon>
        <taxon>Halobacteria</taxon>
        <taxon>Halobacteriales</taxon>
        <taxon>Haloarculaceae</taxon>
        <taxon>Haloarcula</taxon>
    </lineage>
</organism>
<comment type="caution">
    <text evidence="2">The sequence shown here is derived from an EMBL/GenBank/DDBJ whole genome shotgun (WGS) entry which is preliminary data.</text>
</comment>
<dbReference type="EMBL" id="JAHQXE010000001">
    <property type="protein sequence ID" value="MBV0901268.1"/>
    <property type="molecule type" value="Genomic_DNA"/>
</dbReference>
<name>A0AA41KI31_9EURY</name>
<feature type="compositionally biased region" description="Low complexity" evidence="1">
    <location>
        <begin position="24"/>
        <end position="64"/>
    </location>
</feature>
<keyword evidence="3" id="KW-1185">Reference proteome</keyword>
<protein>
    <submittedName>
        <fullName evidence="2">Uncharacterized protein</fullName>
    </submittedName>
</protein>
<dbReference type="RefSeq" id="WP_162414886.1">
    <property type="nucleotide sequence ID" value="NZ_JAHQXE010000001.1"/>
</dbReference>
<proteinExistence type="predicted"/>
<feature type="region of interest" description="Disordered" evidence="1">
    <location>
        <begin position="23"/>
        <end position="80"/>
    </location>
</feature>